<gene>
    <name evidence="1" type="ORF">FRUB_02998</name>
</gene>
<evidence type="ECO:0000313" key="2">
    <source>
        <dbReference type="Proteomes" id="UP000214646"/>
    </source>
</evidence>
<organism evidence="1 2">
    <name type="scientific">Fimbriiglobus ruber</name>
    <dbReference type="NCBI Taxonomy" id="1908690"/>
    <lineage>
        <taxon>Bacteria</taxon>
        <taxon>Pseudomonadati</taxon>
        <taxon>Planctomycetota</taxon>
        <taxon>Planctomycetia</taxon>
        <taxon>Gemmatales</taxon>
        <taxon>Gemmataceae</taxon>
        <taxon>Fimbriiglobus</taxon>
    </lineage>
</organism>
<reference evidence="2" key="1">
    <citation type="submission" date="2017-06" db="EMBL/GenBank/DDBJ databases">
        <title>Genome analysis of Fimbriiglobus ruber SP5, the first member of the order Planctomycetales with confirmed chitinolytic capability.</title>
        <authorList>
            <person name="Ravin N.V."/>
            <person name="Rakitin A.L."/>
            <person name="Ivanova A.A."/>
            <person name="Beletsky A.V."/>
            <person name="Kulichevskaya I.S."/>
            <person name="Mardanov A.V."/>
            <person name="Dedysh S.N."/>
        </authorList>
    </citation>
    <scope>NUCLEOTIDE SEQUENCE [LARGE SCALE GENOMIC DNA]</scope>
    <source>
        <strain evidence="2">SP5</strain>
    </source>
</reference>
<dbReference type="Proteomes" id="UP000214646">
    <property type="component" value="Unassembled WGS sequence"/>
</dbReference>
<sequence length="37" mass="4040">MVRTLSCIDAEMSAGPMPLGCEYIFDLGLGLFISMEK</sequence>
<name>A0A225E1N9_9BACT</name>
<dbReference type="EMBL" id="NIDE01000004">
    <property type="protein sequence ID" value="OWK43399.1"/>
    <property type="molecule type" value="Genomic_DNA"/>
</dbReference>
<keyword evidence="2" id="KW-1185">Reference proteome</keyword>
<accession>A0A225E1N9</accession>
<dbReference type="AlphaFoldDB" id="A0A225E1N9"/>
<comment type="caution">
    <text evidence="1">The sequence shown here is derived from an EMBL/GenBank/DDBJ whole genome shotgun (WGS) entry which is preliminary data.</text>
</comment>
<protein>
    <submittedName>
        <fullName evidence="1">Uncharacterized protein</fullName>
    </submittedName>
</protein>
<evidence type="ECO:0000313" key="1">
    <source>
        <dbReference type="EMBL" id="OWK43399.1"/>
    </source>
</evidence>
<proteinExistence type="predicted"/>